<sequence>MLSEPAFCTCLHCVHREAFGSFEGKIIDLTTSEGIERGTEERTSTGVEEQNGRTKRRRGSGEERKGGEEREWEERKGGEERVRRRGKEGRRE</sequence>
<evidence type="ECO:0000313" key="2">
    <source>
        <dbReference type="EMBL" id="KAJ3588624.1"/>
    </source>
</evidence>
<accession>A0A9Q0I7G8</accession>
<keyword evidence="3" id="KW-1185">Reference proteome</keyword>
<feature type="region of interest" description="Disordered" evidence="1">
    <location>
        <begin position="31"/>
        <end position="92"/>
    </location>
</feature>
<organism evidence="2 3">
    <name type="scientific">Muraenolepis orangiensis</name>
    <name type="common">Patagonian moray cod</name>
    <dbReference type="NCBI Taxonomy" id="630683"/>
    <lineage>
        <taxon>Eukaryota</taxon>
        <taxon>Metazoa</taxon>
        <taxon>Chordata</taxon>
        <taxon>Craniata</taxon>
        <taxon>Vertebrata</taxon>
        <taxon>Euteleostomi</taxon>
        <taxon>Actinopterygii</taxon>
        <taxon>Neopterygii</taxon>
        <taxon>Teleostei</taxon>
        <taxon>Neoteleostei</taxon>
        <taxon>Acanthomorphata</taxon>
        <taxon>Zeiogadaria</taxon>
        <taxon>Gadariae</taxon>
        <taxon>Gadiformes</taxon>
        <taxon>Muraenolepidoidei</taxon>
        <taxon>Muraenolepididae</taxon>
        <taxon>Muraenolepis</taxon>
    </lineage>
</organism>
<proteinExistence type="predicted"/>
<feature type="compositionally biased region" description="Basic and acidic residues" evidence="1">
    <location>
        <begin position="34"/>
        <end position="43"/>
    </location>
</feature>
<reference evidence="2" key="1">
    <citation type="submission" date="2022-07" db="EMBL/GenBank/DDBJ databases">
        <title>Chromosome-level genome of Muraenolepis orangiensis.</title>
        <authorList>
            <person name="Kim J."/>
        </authorList>
    </citation>
    <scope>NUCLEOTIDE SEQUENCE</scope>
    <source>
        <strain evidence="2">KU_S4_2022</strain>
        <tissue evidence="2">Muscle</tissue>
    </source>
</reference>
<comment type="caution">
    <text evidence="2">The sequence shown here is derived from an EMBL/GenBank/DDBJ whole genome shotgun (WGS) entry which is preliminary data.</text>
</comment>
<dbReference type="AlphaFoldDB" id="A0A9Q0I7G8"/>
<evidence type="ECO:0000256" key="1">
    <source>
        <dbReference type="SAM" id="MobiDB-lite"/>
    </source>
</evidence>
<evidence type="ECO:0000313" key="3">
    <source>
        <dbReference type="Proteomes" id="UP001148018"/>
    </source>
</evidence>
<name>A0A9Q0I7G8_9TELE</name>
<dbReference type="Proteomes" id="UP001148018">
    <property type="component" value="Unassembled WGS sequence"/>
</dbReference>
<feature type="compositionally biased region" description="Basic and acidic residues" evidence="1">
    <location>
        <begin position="59"/>
        <end position="82"/>
    </location>
</feature>
<feature type="compositionally biased region" description="Basic residues" evidence="1">
    <location>
        <begin position="83"/>
        <end position="92"/>
    </location>
</feature>
<gene>
    <name evidence="2" type="ORF">NHX12_009478</name>
</gene>
<dbReference type="EMBL" id="JANIIK010000115">
    <property type="protein sequence ID" value="KAJ3588624.1"/>
    <property type="molecule type" value="Genomic_DNA"/>
</dbReference>
<protein>
    <submittedName>
        <fullName evidence="2">Uncharacterized protein</fullName>
    </submittedName>
</protein>